<dbReference type="OrthoDB" id="9895331at2"/>
<proteinExistence type="predicted"/>
<evidence type="ECO:0000313" key="1">
    <source>
        <dbReference type="EMBL" id="TWS30236.1"/>
    </source>
</evidence>
<accession>A0A5C5S430</accession>
<comment type="caution">
    <text evidence="1">The sequence shown here is derived from an EMBL/GenBank/DDBJ whole genome shotgun (WGS) entry which is preliminary data.</text>
</comment>
<gene>
    <name evidence="1" type="ORF">FK530_06935</name>
</gene>
<dbReference type="AlphaFoldDB" id="A0A5C5S430"/>
<protein>
    <submittedName>
        <fullName evidence="1">Uncharacterized protein</fullName>
    </submittedName>
</protein>
<organism evidence="1 2">
    <name type="scientific">Tsukamurella conjunctivitidis</name>
    <dbReference type="NCBI Taxonomy" id="2592068"/>
    <lineage>
        <taxon>Bacteria</taxon>
        <taxon>Bacillati</taxon>
        <taxon>Actinomycetota</taxon>
        <taxon>Actinomycetes</taxon>
        <taxon>Mycobacteriales</taxon>
        <taxon>Tsukamurellaceae</taxon>
        <taxon>Tsukamurella</taxon>
    </lineage>
</organism>
<name>A0A5C5S430_9ACTN</name>
<keyword evidence="2" id="KW-1185">Reference proteome</keyword>
<evidence type="ECO:0000313" key="2">
    <source>
        <dbReference type="Proteomes" id="UP000319375"/>
    </source>
</evidence>
<dbReference type="RefSeq" id="WP_146486261.1">
    <property type="nucleotide sequence ID" value="NZ_VIGX01000002.1"/>
</dbReference>
<dbReference type="Proteomes" id="UP000319375">
    <property type="component" value="Unassembled WGS sequence"/>
</dbReference>
<dbReference type="EMBL" id="VIGX01000002">
    <property type="protein sequence ID" value="TWS30236.1"/>
    <property type="molecule type" value="Genomic_DNA"/>
</dbReference>
<sequence>MNAPYVSPMQTGELERRLSKTFQRAPYLSTKTWRPKYAGSRQRATCDECFAAQHESGGAYGPRLHVRMVRTMPDGTQLRLCSAHAELWKTADEATKPEKPPKKKAR</sequence>
<reference evidence="1 2" key="1">
    <citation type="submission" date="2019-06" db="EMBL/GenBank/DDBJ databases">
        <title>Tsukamurella conjunctivitidis sp. nov., Tsukamurella assacharolytica sp. nov. and Tsukamurella sputae sp. nov. isolated from patients with conjunctivitis, bacteraemia (lymphoma) and respiratory infection (sputum) in Hong Kong.</title>
        <authorList>
            <person name="Teng J.L.L."/>
            <person name="Lee H.H."/>
            <person name="Fong J.Y.H."/>
            <person name="Fok K.M.N."/>
            <person name="Lau S.K.P."/>
            <person name="Woo P.C.Y."/>
        </authorList>
    </citation>
    <scope>NUCLEOTIDE SEQUENCE [LARGE SCALE GENOMIC DNA]</scope>
    <source>
        <strain evidence="1 2">HKU72</strain>
    </source>
</reference>